<sequence>MHFHKSMMYIGAGLAGKSDSFSNPVKVRERRIFMIFFNYARGSGVSFHFEQILIFISTIENCLNGK</sequence>
<protein>
    <submittedName>
        <fullName evidence="1">Uncharacterized protein</fullName>
    </submittedName>
</protein>
<dbReference type="Proteomes" id="UP000070376">
    <property type="component" value="Unassembled WGS sequence"/>
</dbReference>
<dbReference type="EMBL" id="LRPN01000155">
    <property type="protein sequence ID" value="KWZ78026.1"/>
    <property type="molecule type" value="Genomic_DNA"/>
</dbReference>
<dbReference type="PATRIC" id="fig|1398.22.peg.3133"/>
<comment type="caution">
    <text evidence="1">The sequence shown here is derived from an EMBL/GenBank/DDBJ whole genome shotgun (WGS) entry which is preliminary data.</text>
</comment>
<name>A0A133KEP8_HEYCO</name>
<gene>
    <name evidence="1" type="ORF">HMPREF3213_03130</name>
</gene>
<dbReference type="AlphaFoldDB" id="A0A133KEP8"/>
<organism evidence="1 2">
    <name type="scientific">Heyndrickxia coagulans</name>
    <name type="common">Weizmannia coagulans</name>
    <dbReference type="NCBI Taxonomy" id="1398"/>
    <lineage>
        <taxon>Bacteria</taxon>
        <taxon>Bacillati</taxon>
        <taxon>Bacillota</taxon>
        <taxon>Bacilli</taxon>
        <taxon>Bacillales</taxon>
        <taxon>Bacillaceae</taxon>
        <taxon>Heyndrickxia</taxon>
    </lineage>
</organism>
<accession>A0A133KEP8</accession>
<evidence type="ECO:0000313" key="1">
    <source>
        <dbReference type="EMBL" id="KWZ78026.1"/>
    </source>
</evidence>
<proteinExistence type="predicted"/>
<evidence type="ECO:0000313" key="2">
    <source>
        <dbReference type="Proteomes" id="UP000070376"/>
    </source>
</evidence>
<reference evidence="2" key="1">
    <citation type="submission" date="2016-01" db="EMBL/GenBank/DDBJ databases">
        <authorList>
            <person name="Mitreva M."/>
            <person name="Pepin K.H."/>
            <person name="Mihindukulasuriya K.A."/>
            <person name="Fulton R."/>
            <person name="Fronick C."/>
            <person name="O'Laughlin M."/>
            <person name="Miner T."/>
            <person name="Herter B."/>
            <person name="Rosa B.A."/>
            <person name="Cordes M."/>
            <person name="Tomlinson C."/>
            <person name="Wollam A."/>
            <person name="Palsikar V.B."/>
            <person name="Mardis E.R."/>
            <person name="Wilson R.K."/>
        </authorList>
    </citation>
    <scope>NUCLEOTIDE SEQUENCE [LARGE SCALE GENOMIC DNA]</scope>
    <source>
        <strain evidence="2">GED7749B</strain>
    </source>
</reference>